<accession>A0AAP0P017</accession>
<feature type="region of interest" description="Disordered" evidence="1">
    <location>
        <begin position="1"/>
        <end position="21"/>
    </location>
</feature>
<comment type="caution">
    <text evidence="2">The sequence shown here is derived from an EMBL/GenBank/DDBJ whole genome shotgun (WGS) entry which is preliminary data.</text>
</comment>
<proteinExistence type="predicted"/>
<feature type="region of interest" description="Disordered" evidence="1">
    <location>
        <begin position="43"/>
        <end position="124"/>
    </location>
</feature>
<reference evidence="2 3" key="1">
    <citation type="submission" date="2024-01" db="EMBL/GenBank/DDBJ databases">
        <title>Genome assemblies of Stephania.</title>
        <authorList>
            <person name="Yang L."/>
        </authorList>
    </citation>
    <scope>NUCLEOTIDE SEQUENCE [LARGE SCALE GENOMIC DNA]</scope>
    <source>
        <strain evidence="2">JXDWG</strain>
        <tissue evidence="2">Leaf</tissue>
    </source>
</reference>
<sequence length="124" mass="14856">MGLSVTSHHTSSHTSHQTHPSSCYFVFFSQNKKKNFFSFLQKMDKRVRRGERKKKRERERKRERKRQQEKERWRELRRDDRGARTDRQRADGPAGAVARPEAAREREERRVAEADSGSSEVDRR</sequence>
<feature type="compositionally biased region" description="Basic and acidic residues" evidence="1">
    <location>
        <begin position="101"/>
        <end position="113"/>
    </location>
</feature>
<dbReference type="Proteomes" id="UP001419268">
    <property type="component" value="Unassembled WGS sequence"/>
</dbReference>
<name>A0AAP0P017_9MAGN</name>
<evidence type="ECO:0000256" key="1">
    <source>
        <dbReference type="SAM" id="MobiDB-lite"/>
    </source>
</evidence>
<protein>
    <submittedName>
        <fullName evidence="2">Uncharacterized protein</fullName>
    </submittedName>
</protein>
<dbReference type="AlphaFoldDB" id="A0AAP0P017"/>
<keyword evidence="3" id="KW-1185">Reference proteome</keyword>
<feature type="compositionally biased region" description="Basic and acidic residues" evidence="1">
    <location>
        <begin position="66"/>
        <end position="90"/>
    </location>
</feature>
<dbReference type="EMBL" id="JBBNAG010000006">
    <property type="protein sequence ID" value="KAK9125258.1"/>
    <property type="molecule type" value="Genomic_DNA"/>
</dbReference>
<gene>
    <name evidence="2" type="ORF">Scep_014104</name>
</gene>
<evidence type="ECO:0000313" key="3">
    <source>
        <dbReference type="Proteomes" id="UP001419268"/>
    </source>
</evidence>
<feature type="compositionally biased region" description="Basic residues" evidence="1">
    <location>
        <begin position="45"/>
        <end position="65"/>
    </location>
</feature>
<evidence type="ECO:0000313" key="2">
    <source>
        <dbReference type="EMBL" id="KAK9125258.1"/>
    </source>
</evidence>
<organism evidence="2 3">
    <name type="scientific">Stephania cephalantha</name>
    <dbReference type="NCBI Taxonomy" id="152367"/>
    <lineage>
        <taxon>Eukaryota</taxon>
        <taxon>Viridiplantae</taxon>
        <taxon>Streptophyta</taxon>
        <taxon>Embryophyta</taxon>
        <taxon>Tracheophyta</taxon>
        <taxon>Spermatophyta</taxon>
        <taxon>Magnoliopsida</taxon>
        <taxon>Ranunculales</taxon>
        <taxon>Menispermaceae</taxon>
        <taxon>Menispermoideae</taxon>
        <taxon>Cissampelideae</taxon>
        <taxon>Stephania</taxon>
    </lineage>
</organism>